<dbReference type="InterPro" id="IPR055095">
    <property type="entry name" value="NUP210_Ig_C"/>
</dbReference>
<reference evidence="2" key="1">
    <citation type="submission" date="2021-02" db="EMBL/GenBank/DDBJ databases">
        <authorList>
            <person name="Nowell W R."/>
        </authorList>
    </citation>
    <scope>NUCLEOTIDE SEQUENCE</scope>
</reference>
<accession>A0A820T4R4</accession>
<dbReference type="EMBL" id="CAJOAY010037267">
    <property type="protein sequence ID" value="CAF4462820.1"/>
    <property type="molecule type" value="Genomic_DNA"/>
</dbReference>
<dbReference type="Proteomes" id="UP000663881">
    <property type="component" value="Unassembled WGS sequence"/>
</dbReference>
<evidence type="ECO:0000259" key="1">
    <source>
        <dbReference type="Pfam" id="PF22957"/>
    </source>
</evidence>
<comment type="caution">
    <text evidence="2">The sequence shown here is derived from an EMBL/GenBank/DDBJ whole genome shotgun (WGS) entry which is preliminary data.</text>
</comment>
<evidence type="ECO:0000313" key="3">
    <source>
        <dbReference type="Proteomes" id="UP000663881"/>
    </source>
</evidence>
<proteinExistence type="predicted"/>
<evidence type="ECO:0000313" key="2">
    <source>
        <dbReference type="EMBL" id="CAF4462820.1"/>
    </source>
</evidence>
<organism evidence="2 3">
    <name type="scientific">Adineta steineri</name>
    <dbReference type="NCBI Taxonomy" id="433720"/>
    <lineage>
        <taxon>Eukaryota</taxon>
        <taxon>Metazoa</taxon>
        <taxon>Spiralia</taxon>
        <taxon>Gnathifera</taxon>
        <taxon>Rotifera</taxon>
        <taxon>Eurotatoria</taxon>
        <taxon>Bdelloidea</taxon>
        <taxon>Adinetida</taxon>
        <taxon>Adinetidae</taxon>
        <taxon>Adineta</taxon>
    </lineage>
</organism>
<gene>
    <name evidence="2" type="ORF">OKA104_LOCUS54794</name>
</gene>
<feature type="non-terminal residue" evidence="2">
    <location>
        <position position="1"/>
    </location>
</feature>
<name>A0A820T4R4_9BILA</name>
<feature type="non-terminal residue" evidence="2">
    <location>
        <position position="63"/>
    </location>
</feature>
<sequence length="63" mass="7089">KSYSYPVIFGASSKTNLHGSCYREGLEHAQSSRTLRPLFECHLDFVNNTAKQPKASTLFKTQP</sequence>
<feature type="domain" description="NUP210 C-terminal Ig-like" evidence="1">
    <location>
        <begin position="2"/>
        <end position="63"/>
    </location>
</feature>
<dbReference type="AlphaFoldDB" id="A0A820T4R4"/>
<dbReference type="Pfam" id="PF22957">
    <property type="entry name" value="NUP210_Ig"/>
    <property type="match status" value="1"/>
</dbReference>
<protein>
    <recommendedName>
        <fullName evidence="1">NUP210 C-terminal Ig-like domain-containing protein</fullName>
    </recommendedName>
</protein>